<evidence type="ECO:0000259" key="2">
    <source>
        <dbReference type="Pfam" id="PF12457"/>
    </source>
</evidence>
<dbReference type="EMBL" id="JAUJYN010000005">
    <property type="protein sequence ID" value="KAK1271565.1"/>
    <property type="molecule type" value="Genomic_DNA"/>
</dbReference>
<name>A0AAV9B4T4_ACOGR</name>
<sequence>MERFAMDNDFEGGQFIDGEYYYRNRKEKRRQTKDGSLYGVFVGSSSDDDDEDRRSGKRGRRGRRDLDDDIPKSAPTFVSGGTVLRLGFVNPPGSAGEEAEAEEMEEEFLPTAFGRKLMEGAKARREREKEQKSRESERKPVPKRRSAGSAEACPEEAERGFRGDWGFREAHEGDWYEDPGEDGV</sequence>
<proteinExistence type="predicted"/>
<feature type="region of interest" description="Disordered" evidence="1">
    <location>
        <begin position="33"/>
        <end position="184"/>
    </location>
</feature>
<protein>
    <recommendedName>
        <fullName evidence="2">Tuftelin interacting protein N-terminal domain-containing protein</fullName>
    </recommendedName>
</protein>
<organism evidence="3 4">
    <name type="scientific">Acorus gramineus</name>
    <name type="common">Dwarf sweet flag</name>
    <dbReference type="NCBI Taxonomy" id="55184"/>
    <lineage>
        <taxon>Eukaryota</taxon>
        <taxon>Viridiplantae</taxon>
        <taxon>Streptophyta</taxon>
        <taxon>Embryophyta</taxon>
        <taxon>Tracheophyta</taxon>
        <taxon>Spermatophyta</taxon>
        <taxon>Magnoliopsida</taxon>
        <taxon>Liliopsida</taxon>
        <taxon>Acoraceae</taxon>
        <taxon>Acorus</taxon>
    </lineage>
</organism>
<feature type="domain" description="Tuftelin interacting protein N-terminal" evidence="2">
    <location>
        <begin position="1"/>
        <end position="105"/>
    </location>
</feature>
<feature type="compositionally biased region" description="Basic and acidic residues" evidence="1">
    <location>
        <begin position="116"/>
        <end position="140"/>
    </location>
</feature>
<feature type="compositionally biased region" description="Acidic residues" evidence="1">
    <location>
        <begin position="175"/>
        <end position="184"/>
    </location>
</feature>
<evidence type="ECO:0000313" key="4">
    <source>
        <dbReference type="Proteomes" id="UP001179952"/>
    </source>
</evidence>
<reference evidence="3" key="2">
    <citation type="submission" date="2023-06" db="EMBL/GenBank/DDBJ databases">
        <authorList>
            <person name="Ma L."/>
            <person name="Liu K.-W."/>
            <person name="Li Z."/>
            <person name="Hsiao Y.-Y."/>
            <person name="Qi Y."/>
            <person name="Fu T."/>
            <person name="Tang G."/>
            <person name="Zhang D."/>
            <person name="Sun W.-H."/>
            <person name="Liu D.-K."/>
            <person name="Li Y."/>
            <person name="Chen G.-Z."/>
            <person name="Liu X.-D."/>
            <person name="Liao X.-Y."/>
            <person name="Jiang Y.-T."/>
            <person name="Yu X."/>
            <person name="Hao Y."/>
            <person name="Huang J."/>
            <person name="Zhao X.-W."/>
            <person name="Ke S."/>
            <person name="Chen Y.-Y."/>
            <person name="Wu W.-L."/>
            <person name="Hsu J.-L."/>
            <person name="Lin Y.-F."/>
            <person name="Huang M.-D."/>
            <person name="Li C.-Y."/>
            <person name="Huang L."/>
            <person name="Wang Z.-W."/>
            <person name="Zhao X."/>
            <person name="Zhong W.-Y."/>
            <person name="Peng D.-H."/>
            <person name="Ahmad S."/>
            <person name="Lan S."/>
            <person name="Zhang J.-S."/>
            <person name="Tsai W.-C."/>
            <person name="Van De Peer Y."/>
            <person name="Liu Z.-J."/>
        </authorList>
    </citation>
    <scope>NUCLEOTIDE SEQUENCE</scope>
    <source>
        <strain evidence="3">SCP</strain>
        <tissue evidence="3">Leaves</tissue>
    </source>
</reference>
<dbReference type="Proteomes" id="UP001179952">
    <property type="component" value="Unassembled WGS sequence"/>
</dbReference>
<dbReference type="InterPro" id="IPR022159">
    <property type="entry name" value="STIP/TFIP11_N"/>
</dbReference>
<gene>
    <name evidence="3" type="ORF">QJS04_geneDACA013028</name>
</gene>
<dbReference type="Pfam" id="PF12457">
    <property type="entry name" value="TIP_N"/>
    <property type="match status" value="1"/>
</dbReference>
<accession>A0AAV9B4T4</accession>
<reference evidence="3" key="1">
    <citation type="journal article" date="2023" name="Nat. Commun.">
        <title>Diploid and tetraploid genomes of Acorus and the evolution of monocots.</title>
        <authorList>
            <person name="Ma L."/>
            <person name="Liu K.W."/>
            <person name="Li Z."/>
            <person name="Hsiao Y.Y."/>
            <person name="Qi Y."/>
            <person name="Fu T."/>
            <person name="Tang G.D."/>
            <person name="Zhang D."/>
            <person name="Sun W.H."/>
            <person name="Liu D.K."/>
            <person name="Li Y."/>
            <person name="Chen G.Z."/>
            <person name="Liu X.D."/>
            <person name="Liao X.Y."/>
            <person name="Jiang Y.T."/>
            <person name="Yu X."/>
            <person name="Hao Y."/>
            <person name="Huang J."/>
            <person name="Zhao X.W."/>
            <person name="Ke S."/>
            <person name="Chen Y.Y."/>
            <person name="Wu W.L."/>
            <person name="Hsu J.L."/>
            <person name="Lin Y.F."/>
            <person name="Huang M.D."/>
            <person name="Li C.Y."/>
            <person name="Huang L."/>
            <person name="Wang Z.W."/>
            <person name="Zhao X."/>
            <person name="Zhong W.Y."/>
            <person name="Peng D.H."/>
            <person name="Ahmad S."/>
            <person name="Lan S."/>
            <person name="Zhang J.S."/>
            <person name="Tsai W.C."/>
            <person name="Van de Peer Y."/>
            <person name="Liu Z.J."/>
        </authorList>
    </citation>
    <scope>NUCLEOTIDE SEQUENCE</scope>
    <source>
        <strain evidence="3">SCP</strain>
    </source>
</reference>
<feature type="compositionally biased region" description="Basic and acidic residues" evidence="1">
    <location>
        <begin position="156"/>
        <end position="174"/>
    </location>
</feature>
<evidence type="ECO:0000313" key="3">
    <source>
        <dbReference type="EMBL" id="KAK1271565.1"/>
    </source>
</evidence>
<keyword evidence="4" id="KW-1185">Reference proteome</keyword>
<feature type="compositionally biased region" description="Acidic residues" evidence="1">
    <location>
        <begin position="97"/>
        <end position="108"/>
    </location>
</feature>
<dbReference type="AlphaFoldDB" id="A0AAV9B4T4"/>
<comment type="caution">
    <text evidence="3">The sequence shown here is derived from an EMBL/GenBank/DDBJ whole genome shotgun (WGS) entry which is preliminary data.</text>
</comment>
<evidence type="ECO:0000256" key="1">
    <source>
        <dbReference type="SAM" id="MobiDB-lite"/>
    </source>
</evidence>